<proteinExistence type="predicted"/>
<feature type="non-terminal residue" evidence="2">
    <location>
        <position position="1"/>
    </location>
</feature>
<dbReference type="GO" id="GO:0051287">
    <property type="term" value="F:NAD binding"/>
    <property type="evidence" value="ECO:0007669"/>
    <property type="project" value="InterPro"/>
</dbReference>
<name>X1B2V3_9ZZZZ</name>
<dbReference type="AlphaFoldDB" id="X1B2V3"/>
<evidence type="ECO:0000313" key="2">
    <source>
        <dbReference type="EMBL" id="GAG78558.1"/>
    </source>
</evidence>
<dbReference type="PANTHER" id="PTHR43491">
    <property type="entry name" value="UDP-N-ACETYL-D-MANNOSAMINE DEHYDROGENASE"/>
    <property type="match status" value="1"/>
</dbReference>
<dbReference type="GO" id="GO:0016616">
    <property type="term" value="F:oxidoreductase activity, acting on the CH-OH group of donors, NAD or NADP as acceptor"/>
    <property type="evidence" value="ECO:0007669"/>
    <property type="project" value="InterPro"/>
</dbReference>
<evidence type="ECO:0000259" key="1">
    <source>
        <dbReference type="Pfam" id="PF00984"/>
    </source>
</evidence>
<reference evidence="2" key="1">
    <citation type="journal article" date="2014" name="Front. Microbiol.">
        <title>High frequency of phylogenetically diverse reductive dehalogenase-homologous genes in deep subseafloor sedimentary metagenomes.</title>
        <authorList>
            <person name="Kawai M."/>
            <person name="Futagami T."/>
            <person name="Toyoda A."/>
            <person name="Takaki Y."/>
            <person name="Nishi S."/>
            <person name="Hori S."/>
            <person name="Arai W."/>
            <person name="Tsubouchi T."/>
            <person name="Morono Y."/>
            <person name="Uchiyama I."/>
            <person name="Ito T."/>
            <person name="Fujiyama A."/>
            <person name="Inagaki F."/>
            <person name="Takami H."/>
        </authorList>
    </citation>
    <scope>NUCLEOTIDE SEQUENCE</scope>
    <source>
        <strain evidence="2">Expedition CK06-06</strain>
    </source>
</reference>
<dbReference type="InterPro" id="IPR008927">
    <property type="entry name" value="6-PGluconate_DH-like_C_sf"/>
</dbReference>
<dbReference type="SUPFAM" id="SSF48179">
    <property type="entry name" value="6-phosphogluconate dehydrogenase C-terminal domain-like"/>
    <property type="match status" value="1"/>
</dbReference>
<feature type="domain" description="UDP-glucose/GDP-mannose dehydrogenase dimerisation" evidence="1">
    <location>
        <begin position="11"/>
        <end position="84"/>
    </location>
</feature>
<dbReference type="InterPro" id="IPR028359">
    <property type="entry name" value="UDP_ManNAc/GlcNAc_DH"/>
</dbReference>
<accession>X1B2V3</accession>
<comment type="caution">
    <text evidence="2">The sequence shown here is derived from an EMBL/GenBank/DDBJ whole genome shotgun (WGS) entry which is preliminary data.</text>
</comment>
<gene>
    <name evidence="2" type="ORF">S01H4_33300</name>
</gene>
<protein>
    <recommendedName>
        <fullName evidence="1">UDP-glucose/GDP-mannose dehydrogenase dimerisation domain-containing protein</fullName>
    </recommendedName>
</protein>
<dbReference type="InterPro" id="IPR014026">
    <property type="entry name" value="UDP-Glc/GDP-Man_DH_dimer"/>
</dbReference>
<dbReference type="Pfam" id="PF00984">
    <property type="entry name" value="UDPG_MGDP_dh"/>
    <property type="match status" value="1"/>
</dbReference>
<dbReference type="Gene3D" id="3.40.50.720">
    <property type="entry name" value="NAD(P)-binding Rossmann-like Domain"/>
    <property type="match status" value="1"/>
</dbReference>
<sequence length="105" mass="11874">VPIIEVSSIEVAEMCKVTENAYRFVEIAFAEELHTICDNLGLPFEELRKAINTKWNINILEARDGIGGHCLPKDVRYLWTIIKSPLLQGAITADETYKKLNGELK</sequence>
<dbReference type="EMBL" id="BART01017508">
    <property type="protein sequence ID" value="GAG78558.1"/>
    <property type="molecule type" value="Genomic_DNA"/>
</dbReference>
<dbReference type="GO" id="GO:0000271">
    <property type="term" value="P:polysaccharide biosynthetic process"/>
    <property type="evidence" value="ECO:0007669"/>
    <property type="project" value="InterPro"/>
</dbReference>
<dbReference type="PANTHER" id="PTHR43491:SF1">
    <property type="entry name" value="UDP-N-ACETYL-D-MANNOSAMINE DEHYDROGENASE"/>
    <property type="match status" value="1"/>
</dbReference>
<organism evidence="2">
    <name type="scientific">marine sediment metagenome</name>
    <dbReference type="NCBI Taxonomy" id="412755"/>
    <lineage>
        <taxon>unclassified sequences</taxon>
        <taxon>metagenomes</taxon>
        <taxon>ecological metagenomes</taxon>
    </lineage>
</organism>
<dbReference type="GO" id="GO:0016628">
    <property type="term" value="F:oxidoreductase activity, acting on the CH-CH group of donors, NAD or NADP as acceptor"/>
    <property type="evidence" value="ECO:0007669"/>
    <property type="project" value="InterPro"/>
</dbReference>